<dbReference type="CDD" id="cd07344">
    <property type="entry name" value="M48_yhfN_like"/>
    <property type="match status" value="1"/>
</dbReference>
<dbReference type="Proteomes" id="UP000316199">
    <property type="component" value="Unassembled WGS sequence"/>
</dbReference>
<evidence type="ECO:0000313" key="3">
    <source>
        <dbReference type="Proteomes" id="UP000316199"/>
    </source>
</evidence>
<reference evidence="2 3" key="1">
    <citation type="submission" date="2019-02" db="EMBL/GenBank/DDBJ databases">
        <title>Prokaryotic population dynamics and viral predation in marine succession experiment using metagenomics: the confinement effect.</title>
        <authorList>
            <person name="Haro-Moreno J.M."/>
            <person name="Rodriguez-Valera F."/>
            <person name="Lopez-Perez M."/>
        </authorList>
    </citation>
    <scope>NUCLEOTIDE SEQUENCE [LARGE SCALE GENOMIC DNA]</scope>
    <source>
        <strain evidence="2">MED-G157</strain>
    </source>
</reference>
<evidence type="ECO:0000313" key="2">
    <source>
        <dbReference type="EMBL" id="RZO75736.1"/>
    </source>
</evidence>
<accession>A0A520RZT6</accession>
<dbReference type="InterPro" id="IPR053136">
    <property type="entry name" value="UTP_pyrophosphatase-like"/>
</dbReference>
<dbReference type="EMBL" id="SHAG01000026">
    <property type="protein sequence ID" value="RZO75736.1"/>
    <property type="molecule type" value="Genomic_DNA"/>
</dbReference>
<dbReference type="PANTHER" id="PTHR30399">
    <property type="entry name" value="UNCHARACTERIZED PROTEIN YGJP"/>
    <property type="match status" value="1"/>
</dbReference>
<feature type="domain" description="YgjP-like metallopeptidase" evidence="1">
    <location>
        <begin position="49"/>
        <end position="255"/>
    </location>
</feature>
<name>A0A520RZT6_9GAMM</name>
<dbReference type="AlphaFoldDB" id="A0A520RZT6"/>
<comment type="caution">
    <text evidence="2">The sequence shown here is derived from an EMBL/GenBank/DDBJ whole genome shotgun (WGS) entry which is preliminary data.</text>
</comment>
<protein>
    <submittedName>
        <fullName evidence="2">M48 family peptidase</fullName>
    </submittedName>
</protein>
<proteinExistence type="predicted"/>
<dbReference type="Gene3D" id="3.30.2010.10">
    <property type="entry name" value="Metalloproteases ('zincins'), catalytic domain"/>
    <property type="match status" value="1"/>
</dbReference>
<evidence type="ECO:0000259" key="1">
    <source>
        <dbReference type="Pfam" id="PF01863"/>
    </source>
</evidence>
<dbReference type="Pfam" id="PF01863">
    <property type="entry name" value="YgjP-like"/>
    <property type="match status" value="1"/>
</dbReference>
<dbReference type="PANTHER" id="PTHR30399:SF1">
    <property type="entry name" value="UTP PYROPHOSPHATASE"/>
    <property type="match status" value="1"/>
</dbReference>
<organism evidence="2 3">
    <name type="scientific">OM182 bacterium</name>
    <dbReference type="NCBI Taxonomy" id="2510334"/>
    <lineage>
        <taxon>Bacteria</taxon>
        <taxon>Pseudomonadati</taxon>
        <taxon>Pseudomonadota</taxon>
        <taxon>Gammaproteobacteria</taxon>
        <taxon>OMG group</taxon>
        <taxon>OM182 clade</taxon>
    </lineage>
</organism>
<gene>
    <name evidence="2" type="ORF">EVA68_06295</name>
</gene>
<dbReference type="InterPro" id="IPR002725">
    <property type="entry name" value="YgjP-like_metallopeptidase"/>
</dbReference>
<sequence length="258" mass="30328">MTEMEMLRSLRPVGGLVCLTRYEYGMLGKYAYYLSREDIWFDVRRQQRKTLAIHILSKNKVEIRAPLKCSWLEIEQFLGQKLSWIINSARTYRLESLVPALTYASGSRHRFLGSFRPLVLVQGNQAYTSLDGDNIVICCMRPSSEDLVRRRLHAWYRHEAESYLPPRIAAINLLFGDRIKVPNLSIRKMRASWGSCDGRSNIRINSLIMRESPRAIDFVLAHELCHLRYFQHDKGFYARLSEVMPDWRELERQLTKWA</sequence>